<evidence type="ECO:0000313" key="4">
    <source>
        <dbReference type="Proteomes" id="UP000266634"/>
    </source>
</evidence>
<dbReference type="EMBL" id="QWEA01000070">
    <property type="protein sequence ID" value="RIJ44274.1"/>
    <property type="molecule type" value="Genomic_DNA"/>
</dbReference>
<dbReference type="AlphaFoldDB" id="A0A0D5CH96"/>
<dbReference type="HOGENOM" id="CLU_1746403_0_0_11"/>
<accession>A0A0D5CH96</accession>
<evidence type="ECO:0000313" key="2">
    <source>
        <dbReference type="EMBL" id="RIJ44274.1"/>
    </source>
</evidence>
<evidence type="ECO:0000313" key="3">
    <source>
        <dbReference type="Proteomes" id="UP000032604"/>
    </source>
</evidence>
<protein>
    <submittedName>
        <fullName evidence="1">Uncharacterized protein</fullName>
    </submittedName>
</protein>
<organism evidence="1 3">
    <name type="scientific">Clavibacter michiganensis subsp. insidiosus</name>
    <dbReference type="NCBI Taxonomy" id="33014"/>
    <lineage>
        <taxon>Bacteria</taxon>
        <taxon>Bacillati</taxon>
        <taxon>Actinomycetota</taxon>
        <taxon>Actinomycetes</taxon>
        <taxon>Micrococcales</taxon>
        <taxon>Microbacteriaceae</taxon>
        <taxon>Clavibacter</taxon>
    </lineage>
</organism>
<sequence length="149" mass="15350">MRTNTTGEQLVVPLTNAPGDFTNGTPMPAPVDDEGDVVVDPNARGVAPNDCGDAAIFFEGNFGNEYSTSYTFTLAGGAYEHTWRVAAFGATGAQSYNLDGLAPFGGVGWVSGLKDFGALGTANQVGVSQGIVYGVLGFTCVALGPVDYR</sequence>
<gene>
    <name evidence="2" type="ORF">DZF93_03450</name>
    <name evidence="1" type="ORF">VO01_07535</name>
</gene>
<proteinExistence type="predicted"/>
<dbReference type="EMBL" id="CP011043">
    <property type="protein sequence ID" value="AJW79001.1"/>
    <property type="molecule type" value="Genomic_DNA"/>
</dbReference>
<dbReference type="PATRIC" id="fig|33014.5.peg.1565"/>
<reference evidence="2 4" key="2">
    <citation type="submission" date="2018-08" db="EMBL/GenBank/DDBJ databases">
        <title>Genome Sequence of Clavibacter michiganensis Subspecies type strains, and the Atypical Peach-Colored Strains Isolated from Tomato.</title>
        <authorList>
            <person name="Osdaghi E."/>
            <person name="Portier P."/>
            <person name="Briand M."/>
            <person name="Jacques M.-A."/>
        </authorList>
    </citation>
    <scope>NUCLEOTIDE SEQUENCE [LARGE SCALE GENOMIC DNA]</scope>
    <source>
        <strain evidence="2 4">CFBP 6488</strain>
    </source>
</reference>
<reference evidence="1 3" key="1">
    <citation type="journal article" date="2015" name="Genome Announc.">
        <title>Complete Genome Sequence of Clavibacter michiganensis subsp. insidiosus R1-1 Using PacBio Single-Molecule Real-Time Technology.</title>
        <authorList>
            <person name="Lu Y."/>
            <person name="Samac D.A."/>
            <person name="Glazebrook J."/>
            <person name="Ishimaru C.A."/>
        </authorList>
    </citation>
    <scope>NUCLEOTIDE SEQUENCE [LARGE SCALE GENOMIC DNA]</scope>
    <source>
        <strain evidence="1 3">R1-1</strain>
    </source>
</reference>
<evidence type="ECO:0000313" key="1">
    <source>
        <dbReference type="EMBL" id="AJW79001.1"/>
    </source>
</evidence>
<name>A0A0D5CH96_9MICO</name>
<dbReference type="KEGG" id="cmh:VO01_07535"/>
<dbReference type="Proteomes" id="UP000032604">
    <property type="component" value="Chromosome"/>
</dbReference>
<dbReference type="Proteomes" id="UP000266634">
    <property type="component" value="Unassembled WGS sequence"/>
</dbReference>